<evidence type="ECO:0000256" key="1">
    <source>
        <dbReference type="SAM" id="MobiDB-lite"/>
    </source>
</evidence>
<keyword evidence="2" id="KW-0472">Membrane</keyword>
<feature type="domain" description="TonB C-terminal" evidence="3">
    <location>
        <begin position="148"/>
        <end position="218"/>
    </location>
</feature>
<reference evidence="4" key="1">
    <citation type="journal article" date="2014" name="Int. J. Syst. Evol. Microbiol.">
        <title>Complete genome sequence of Corynebacterium casei LMG S-19264T (=DSM 44701T), isolated from a smear-ripened cheese.</title>
        <authorList>
            <consortium name="US DOE Joint Genome Institute (JGI-PGF)"/>
            <person name="Walter F."/>
            <person name="Albersmeier A."/>
            <person name="Kalinowski J."/>
            <person name="Ruckert C."/>
        </authorList>
    </citation>
    <scope>NUCLEOTIDE SEQUENCE</scope>
    <source>
        <strain evidence="4">KCTC 12870</strain>
    </source>
</reference>
<dbReference type="AlphaFoldDB" id="A0A8J3DCA8"/>
<proteinExistence type="predicted"/>
<feature type="compositionally biased region" description="Acidic residues" evidence="1">
    <location>
        <begin position="63"/>
        <end position="80"/>
    </location>
</feature>
<evidence type="ECO:0000259" key="3">
    <source>
        <dbReference type="Pfam" id="PF03544"/>
    </source>
</evidence>
<comment type="caution">
    <text evidence="4">The sequence shown here is derived from an EMBL/GenBank/DDBJ whole genome shotgun (WGS) entry which is preliminary data.</text>
</comment>
<feature type="region of interest" description="Disordered" evidence="1">
    <location>
        <begin position="56"/>
        <end position="89"/>
    </location>
</feature>
<gene>
    <name evidence="4" type="ORF">GCM10007047_18460</name>
</gene>
<sequence length="225" mass="24345">MASNSPKSFQIPAARSDLPLGIVCGVAFSFGLFILMGIAPLVGDIKAPKDELQTRQIAMNPPEVEDIEIEPEPPEEEEPPPPEMEMTPPDISLDQLAIAINPGQGGGIGGDFSLPDVTSTVGQLSSDDLFNFSDLDEPPKLLDRSEFNFPLSLKMKPVKGQIVVYVELDERGSVTLARVANSNLPAFNEYVLREIRGRKFSAPTVQGKPVRAKANLPIPIVINKS</sequence>
<feature type="transmembrane region" description="Helical" evidence="2">
    <location>
        <begin position="20"/>
        <end position="42"/>
    </location>
</feature>
<dbReference type="Gene3D" id="3.30.1150.10">
    <property type="match status" value="1"/>
</dbReference>
<evidence type="ECO:0000313" key="5">
    <source>
        <dbReference type="Proteomes" id="UP000642829"/>
    </source>
</evidence>
<dbReference type="EMBL" id="BMXG01000010">
    <property type="protein sequence ID" value="GHC02235.1"/>
    <property type="molecule type" value="Genomic_DNA"/>
</dbReference>
<reference evidence="4" key="2">
    <citation type="submission" date="2020-09" db="EMBL/GenBank/DDBJ databases">
        <authorList>
            <person name="Sun Q."/>
            <person name="Kim S."/>
        </authorList>
    </citation>
    <scope>NUCLEOTIDE SEQUENCE</scope>
    <source>
        <strain evidence="4">KCTC 12870</strain>
    </source>
</reference>
<dbReference type="RefSeq" id="WP_189514365.1">
    <property type="nucleotide sequence ID" value="NZ_BMXG01000010.1"/>
</dbReference>
<organism evidence="4 5">
    <name type="scientific">Cerasicoccus arenae</name>
    <dbReference type="NCBI Taxonomy" id="424488"/>
    <lineage>
        <taxon>Bacteria</taxon>
        <taxon>Pseudomonadati</taxon>
        <taxon>Verrucomicrobiota</taxon>
        <taxon>Opitutia</taxon>
        <taxon>Puniceicoccales</taxon>
        <taxon>Cerasicoccaceae</taxon>
        <taxon>Cerasicoccus</taxon>
    </lineage>
</organism>
<dbReference type="Pfam" id="PF03544">
    <property type="entry name" value="TonB_C"/>
    <property type="match status" value="1"/>
</dbReference>
<keyword evidence="2" id="KW-1133">Transmembrane helix</keyword>
<dbReference type="SUPFAM" id="SSF74653">
    <property type="entry name" value="TolA/TonB C-terminal domain"/>
    <property type="match status" value="1"/>
</dbReference>
<keyword evidence="2" id="KW-0812">Transmembrane</keyword>
<evidence type="ECO:0000313" key="4">
    <source>
        <dbReference type="EMBL" id="GHC02235.1"/>
    </source>
</evidence>
<keyword evidence="5" id="KW-1185">Reference proteome</keyword>
<dbReference type="Proteomes" id="UP000642829">
    <property type="component" value="Unassembled WGS sequence"/>
</dbReference>
<dbReference type="GO" id="GO:0055085">
    <property type="term" value="P:transmembrane transport"/>
    <property type="evidence" value="ECO:0007669"/>
    <property type="project" value="InterPro"/>
</dbReference>
<evidence type="ECO:0000256" key="2">
    <source>
        <dbReference type="SAM" id="Phobius"/>
    </source>
</evidence>
<dbReference type="InterPro" id="IPR037682">
    <property type="entry name" value="TonB_C"/>
</dbReference>
<name>A0A8J3DCA8_9BACT</name>
<protein>
    <recommendedName>
        <fullName evidence="3">TonB C-terminal domain-containing protein</fullName>
    </recommendedName>
</protein>
<accession>A0A8J3DCA8</accession>